<organism evidence="2 3">
    <name type="scientific">Sistotremastrum niveocremeum HHB9708</name>
    <dbReference type="NCBI Taxonomy" id="1314777"/>
    <lineage>
        <taxon>Eukaryota</taxon>
        <taxon>Fungi</taxon>
        <taxon>Dikarya</taxon>
        <taxon>Basidiomycota</taxon>
        <taxon>Agaricomycotina</taxon>
        <taxon>Agaricomycetes</taxon>
        <taxon>Sistotremastrales</taxon>
        <taxon>Sistotremastraceae</taxon>
        <taxon>Sertulicium</taxon>
        <taxon>Sertulicium niveocremeum</taxon>
    </lineage>
</organism>
<dbReference type="Proteomes" id="UP000076722">
    <property type="component" value="Unassembled WGS sequence"/>
</dbReference>
<accession>A0A164PWI6</accession>
<evidence type="ECO:0000313" key="3">
    <source>
        <dbReference type="Proteomes" id="UP000076722"/>
    </source>
</evidence>
<evidence type="ECO:0000313" key="2">
    <source>
        <dbReference type="EMBL" id="KZS89100.1"/>
    </source>
</evidence>
<evidence type="ECO:0000256" key="1">
    <source>
        <dbReference type="SAM" id="Phobius"/>
    </source>
</evidence>
<dbReference type="AlphaFoldDB" id="A0A164PWI6"/>
<sequence length="277" mass="29932">MALTSGPQSNHTFAQFPPHFHPIRADKYATAMPVLFKGHLCIPLELESNNLSFKCTHSLEPHCVIRSVPHRGSLRLTAYTKKGKRISCVASRPASLGDATTPKASITSSSSSARSVSSSRADATPVFSRASFGVPLSLGSGTPSLANPPLTSNAQFRSSDHEQADFITLTLLLLTCGALILLATAFIYTAFLRGAIRWLLSPTNSSPFAKRQKRKAFMRAAHRRLPISSSILLPPIPPRNEIETRSRSLGAIKCACQCAPRYRDHPSSSSTPSLSSH</sequence>
<keyword evidence="1" id="KW-0472">Membrane</keyword>
<dbReference type="EMBL" id="KV419430">
    <property type="protein sequence ID" value="KZS89100.1"/>
    <property type="molecule type" value="Genomic_DNA"/>
</dbReference>
<feature type="transmembrane region" description="Helical" evidence="1">
    <location>
        <begin position="166"/>
        <end position="191"/>
    </location>
</feature>
<proteinExistence type="predicted"/>
<reference evidence="2 3" key="1">
    <citation type="journal article" date="2016" name="Mol. Biol. Evol.">
        <title>Comparative Genomics of Early-Diverging Mushroom-Forming Fungi Provides Insights into the Origins of Lignocellulose Decay Capabilities.</title>
        <authorList>
            <person name="Nagy L.G."/>
            <person name="Riley R."/>
            <person name="Tritt A."/>
            <person name="Adam C."/>
            <person name="Daum C."/>
            <person name="Floudas D."/>
            <person name="Sun H."/>
            <person name="Yadav J.S."/>
            <person name="Pangilinan J."/>
            <person name="Larsson K.H."/>
            <person name="Matsuura K."/>
            <person name="Barry K."/>
            <person name="Labutti K."/>
            <person name="Kuo R."/>
            <person name="Ohm R.A."/>
            <person name="Bhattacharya S.S."/>
            <person name="Shirouzu T."/>
            <person name="Yoshinaga Y."/>
            <person name="Martin F.M."/>
            <person name="Grigoriev I.V."/>
            <person name="Hibbett D.S."/>
        </authorList>
    </citation>
    <scope>NUCLEOTIDE SEQUENCE [LARGE SCALE GENOMIC DNA]</scope>
    <source>
        <strain evidence="2 3">HHB9708</strain>
    </source>
</reference>
<keyword evidence="3" id="KW-1185">Reference proteome</keyword>
<keyword evidence="1" id="KW-1133">Transmembrane helix</keyword>
<keyword evidence="1" id="KW-0812">Transmembrane</keyword>
<gene>
    <name evidence="2" type="ORF">SISNIDRAFT_489538</name>
</gene>
<protein>
    <submittedName>
        <fullName evidence="2">Uncharacterized protein</fullName>
    </submittedName>
</protein>
<name>A0A164PWI6_9AGAM</name>